<gene>
    <name evidence="10" type="ORF">C2E20_5167</name>
</gene>
<dbReference type="Pfam" id="PF02152">
    <property type="entry name" value="FolB"/>
    <property type="match status" value="1"/>
</dbReference>
<dbReference type="GO" id="GO:0046654">
    <property type="term" value="P:tetrahydrofolate biosynthetic process"/>
    <property type="evidence" value="ECO:0007669"/>
    <property type="project" value="UniProtKB-UniRule"/>
</dbReference>
<comment type="pathway">
    <text evidence="2 8">Cofactor biosynthesis; tetrahydrofolate biosynthesis; 2-amino-4-hydroxy-6-hydroxymethyl-7,8-dihydropteridine diphosphate from 7,8-dihydroneopterin triphosphate: step 3/4.</text>
</comment>
<evidence type="ECO:0000256" key="5">
    <source>
        <dbReference type="ARBA" id="ARBA00023239"/>
    </source>
</evidence>
<feature type="domain" description="Dihydroneopterin aldolase/epimerase" evidence="9">
    <location>
        <begin position="1"/>
        <end position="109"/>
    </location>
</feature>
<comment type="similarity">
    <text evidence="3 8">Belongs to the DHNA family.</text>
</comment>
<dbReference type="UniPathway" id="UPA00077">
    <property type="reaction ID" value="UER00154"/>
</dbReference>
<dbReference type="SMART" id="SM00905">
    <property type="entry name" value="FolB"/>
    <property type="match status" value="1"/>
</dbReference>
<dbReference type="InterPro" id="IPR006156">
    <property type="entry name" value="Dihydroneopterin_aldolase"/>
</dbReference>
<evidence type="ECO:0000256" key="8">
    <source>
        <dbReference type="RuleBase" id="RU362079"/>
    </source>
</evidence>
<comment type="catalytic activity">
    <reaction evidence="1 8">
        <text>7,8-dihydroneopterin = 6-hydroxymethyl-7,8-dihydropterin + glycolaldehyde</text>
        <dbReference type="Rhea" id="RHEA:10540"/>
        <dbReference type="ChEBI" id="CHEBI:17001"/>
        <dbReference type="ChEBI" id="CHEBI:17071"/>
        <dbReference type="ChEBI" id="CHEBI:44841"/>
        <dbReference type="EC" id="4.1.2.25"/>
    </reaction>
</comment>
<dbReference type="AlphaFoldDB" id="A0A2P6VBZ8"/>
<dbReference type="GO" id="GO:0004150">
    <property type="term" value="F:dihydroneopterin aldolase activity"/>
    <property type="evidence" value="ECO:0007669"/>
    <property type="project" value="UniProtKB-UniRule"/>
</dbReference>
<dbReference type="GO" id="GO:0046656">
    <property type="term" value="P:folic acid biosynthetic process"/>
    <property type="evidence" value="ECO:0007669"/>
    <property type="project" value="UniProtKB-UniRule"/>
</dbReference>
<protein>
    <recommendedName>
        <fullName evidence="8">7,8-dihydroneopterin aldolase</fullName>
        <ecNumber evidence="8">4.1.2.25</ecNumber>
    </recommendedName>
</protein>
<dbReference type="PANTHER" id="PTHR42844:SF1">
    <property type="entry name" value="DIHYDRONEOPTERIN ALDOLASE 1-RELATED"/>
    <property type="match status" value="1"/>
</dbReference>
<dbReference type="InterPro" id="IPR043133">
    <property type="entry name" value="GTP-CH-I_C/QueF"/>
</dbReference>
<evidence type="ECO:0000256" key="6">
    <source>
        <dbReference type="ARBA" id="ARBA00055579"/>
    </source>
</evidence>
<comment type="function">
    <text evidence="8">Catalyzes the conversion of 7,8-dihydroneopterin to 6-hydroxymethyl-7,8-dihydropterin.</text>
</comment>
<dbReference type="EC" id="4.1.2.25" evidence="8"/>
<evidence type="ECO:0000313" key="11">
    <source>
        <dbReference type="Proteomes" id="UP000239649"/>
    </source>
</evidence>
<keyword evidence="5 8" id="KW-0456">Lyase</keyword>
<dbReference type="InterPro" id="IPR006157">
    <property type="entry name" value="FolB_dom"/>
</dbReference>
<comment type="caution">
    <text evidence="10">The sequence shown here is derived from an EMBL/GenBank/DDBJ whole genome shotgun (WGS) entry which is preliminary data.</text>
</comment>
<dbReference type="OrthoDB" id="1863886at2759"/>
<dbReference type="SUPFAM" id="SSF55620">
    <property type="entry name" value="Tetrahydrobiopterin biosynthesis enzymes-like"/>
    <property type="match status" value="1"/>
</dbReference>
<accession>A0A2P6VBZ8</accession>
<comment type="subunit">
    <text evidence="7">Homooctamer. Forms a hollow cylinder assembled from two ring-shaped tetramers.</text>
</comment>
<sequence length="116" mass="12506">MVFHGYHGVYPEENKLGQKFVVDATLLTDLSHAGRSDDFHKAVNYAAVYEDIRAIVEGPPAQLVEAVAERIASTLLQHYPTVAAVTVGVAKPHVAVGGVLQSLGVEVTRRRMAAEL</sequence>
<dbReference type="GO" id="GO:0005737">
    <property type="term" value="C:cytoplasm"/>
    <property type="evidence" value="ECO:0007669"/>
    <property type="project" value="TreeGrafter"/>
</dbReference>
<dbReference type="PANTHER" id="PTHR42844">
    <property type="entry name" value="DIHYDRONEOPTERIN ALDOLASE 1-RELATED"/>
    <property type="match status" value="1"/>
</dbReference>
<evidence type="ECO:0000256" key="4">
    <source>
        <dbReference type="ARBA" id="ARBA00022909"/>
    </source>
</evidence>
<evidence type="ECO:0000259" key="9">
    <source>
        <dbReference type="SMART" id="SM00905"/>
    </source>
</evidence>
<keyword evidence="4 8" id="KW-0289">Folate biosynthesis</keyword>
<dbReference type="STRING" id="554055.A0A2P6VBZ8"/>
<dbReference type="Proteomes" id="UP000239649">
    <property type="component" value="Unassembled WGS sequence"/>
</dbReference>
<reference evidence="10 11" key="1">
    <citation type="journal article" date="2018" name="Plant J.">
        <title>Genome sequences of Chlorella sorokiniana UTEX 1602 and Micractinium conductrix SAG 241.80: implications to maltose excretion by a green alga.</title>
        <authorList>
            <person name="Arriola M.B."/>
            <person name="Velmurugan N."/>
            <person name="Zhang Y."/>
            <person name="Plunkett M.H."/>
            <person name="Hondzo H."/>
            <person name="Barney B.M."/>
        </authorList>
    </citation>
    <scope>NUCLEOTIDE SEQUENCE [LARGE SCALE GENOMIC DNA]</scope>
    <source>
        <strain evidence="10 11">SAG 241.80</strain>
    </source>
</reference>
<keyword evidence="11" id="KW-1185">Reference proteome</keyword>
<organism evidence="10 11">
    <name type="scientific">Micractinium conductrix</name>
    <dbReference type="NCBI Taxonomy" id="554055"/>
    <lineage>
        <taxon>Eukaryota</taxon>
        <taxon>Viridiplantae</taxon>
        <taxon>Chlorophyta</taxon>
        <taxon>core chlorophytes</taxon>
        <taxon>Trebouxiophyceae</taxon>
        <taxon>Chlorellales</taxon>
        <taxon>Chlorellaceae</taxon>
        <taxon>Chlorella clade</taxon>
        <taxon>Micractinium</taxon>
    </lineage>
</organism>
<evidence type="ECO:0000313" key="10">
    <source>
        <dbReference type="EMBL" id="PSC71617.1"/>
    </source>
</evidence>
<dbReference type="NCBIfam" id="TIGR00526">
    <property type="entry name" value="folB_dom"/>
    <property type="match status" value="1"/>
</dbReference>
<dbReference type="Gene3D" id="3.30.1130.10">
    <property type="match status" value="1"/>
</dbReference>
<name>A0A2P6VBZ8_9CHLO</name>
<evidence type="ECO:0000256" key="1">
    <source>
        <dbReference type="ARBA" id="ARBA00001353"/>
    </source>
</evidence>
<dbReference type="NCBIfam" id="TIGR00525">
    <property type="entry name" value="folB"/>
    <property type="match status" value="1"/>
</dbReference>
<evidence type="ECO:0000256" key="7">
    <source>
        <dbReference type="ARBA" id="ARBA00063311"/>
    </source>
</evidence>
<dbReference type="CDD" id="cd00534">
    <property type="entry name" value="DHNA_DHNTPE"/>
    <property type="match status" value="1"/>
</dbReference>
<evidence type="ECO:0000256" key="3">
    <source>
        <dbReference type="ARBA" id="ARBA00005708"/>
    </source>
</evidence>
<dbReference type="EMBL" id="LHPF02000014">
    <property type="protein sequence ID" value="PSC71617.1"/>
    <property type="molecule type" value="Genomic_DNA"/>
</dbReference>
<evidence type="ECO:0000256" key="2">
    <source>
        <dbReference type="ARBA" id="ARBA00005013"/>
    </source>
</evidence>
<proteinExistence type="inferred from homology"/>
<dbReference type="FunFam" id="3.30.1130.10:FF:000003">
    <property type="entry name" value="7,8-dihydroneopterin aldolase"/>
    <property type="match status" value="1"/>
</dbReference>
<comment type="function">
    <text evidence="6">Catalyzes the conversion of 7,8-dihydroneopterin into 6-hydroxymethyl-7,8-dihydropterin, a biosynthetic precursor of the vitamin tetrahydrofolate. Can use L-threo-dihydroneopterin and D-erythro-dihydroneopterin as substrates for the formation of 6-hydroxymethyldihydropterin, but it can also catalyze the epimerization of carbon 2' of dihydroneopterin and dihydromonapterin.</text>
</comment>